<dbReference type="InterPro" id="IPR024983">
    <property type="entry name" value="CHAT_dom"/>
</dbReference>
<sequence length="322" mass="36402">MKKILFIKINPIGTVNLRLDEEEKALRQVLDLSIHRDIFTLESRGAVTTDDLHQYLELIKPTILHISGHGSEEGVLFFHDSEGHKKEVSILKFYEFLKNFDSHIDSVFLNACFSMSGIDTITSPNFHIIGMKEEVPNDTALAFARAFYTSHCNGKSVTDAFETAKGVVGMDGFNDELIPKHIKSNIPDQEFLKPEKVEVQPVVENQAQKSVSLVSPVNVALVKKNRIKDKRFYYIIIAVLVATSAALVLSSLSLEDKSILFTSIGSLPLFTLKWPFDKLESIKKALESILILENELQLSHEMTDEEKRTLNNQFRRIVEAKI</sequence>
<keyword evidence="1" id="KW-0472">Membrane</keyword>
<keyword evidence="1" id="KW-0812">Transmembrane</keyword>
<keyword evidence="4" id="KW-1185">Reference proteome</keyword>
<feature type="transmembrane region" description="Helical" evidence="1">
    <location>
        <begin position="232"/>
        <end position="252"/>
    </location>
</feature>
<dbReference type="Proteomes" id="UP000198379">
    <property type="component" value="Unassembled WGS sequence"/>
</dbReference>
<accession>A0A238YJ19</accession>
<dbReference type="AlphaFoldDB" id="A0A238YJ19"/>
<protein>
    <recommendedName>
        <fullName evidence="2">CHAT domain-containing protein</fullName>
    </recommendedName>
</protein>
<keyword evidence="1" id="KW-1133">Transmembrane helix</keyword>
<evidence type="ECO:0000256" key="1">
    <source>
        <dbReference type="SAM" id="Phobius"/>
    </source>
</evidence>
<gene>
    <name evidence="3" type="ORF">SAMN06265376_10291</name>
</gene>
<proteinExistence type="predicted"/>
<evidence type="ECO:0000259" key="2">
    <source>
        <dbReference type="Pfam" id="PF12770"/>
    </source>
</evidence>
<reference evidence="3 4" key="1">
    <citation type="submission" date="2017-06" db="EMBL/GenBank/DDBJ databases">
        <authorList>
            <person name="Kim H.J."/>
            <person name="Triplett B.A."/>
        </authorList>
    </citation>
    <scope>NUCLEOTIDE SEQUENCE [LARGE SCALE GENOMIC DNA]</scope>
    <source>
        <strain evidence="3 4">DSM 25597</strain>
    </source>
</reference>
<evidence type="ECO:0000313" key="3">
    <source>
        <dbReference type="EMBL" id="SNR70798.1"/>
    </source>
</evidence>
<dbReference type="OrthoDB" id="149072at2"/>
<feature type="domain" description="CHAT" evidence="2">
    <location>
        <begin position="24"/>
        <end position="166"/>
    </location>
</feature>
<dbReference type="EMBL" id="FZNY01000002">
    <property type="protein sequence ID" value="SNR70798.1"/>
    <property type="molecule type" value="Genomic_DNA"/>
</dbReference>
<dbReference type="Pfam" id="PF12770">
    <property type="entry name" value="CHAT"/>
    <property type="match status" value="1"/>
</dbReference>
<name>A0A238YJ19_9FLAO</name>
<dbReference type="RefSeq" id="WP_089370871.1">
    <property type="nucleotide sequence ID" value="NZ_BMEP01000001.1"/>
</dbReference>
<organism evidence="3 4">
    <name type="scientific">Dokdonia pacifica</name>
    <dbReference type="NCBI Taxonomy" id="1627892"/>
    <lineage>
        <taxon>Bacteria</taxon>
        <taxon>Pseudomonadati</taxon>
        <taxon>Bacteroidota</taxon>
        <taxon>Flavobacteriia</taxon>
        <taxon>Flavobacteriales</taxon>
        <taxon>Flavobacteriaceae</taxon>
        <taxon>Dokdonia</taxon>
    </lineage>
</organism>
<evidence type="ECO:0000313" key="4">
    <source>
        <dbReference type="Proteomes" id="UP000198379"/>
    </source>
</evidence>